<dbReference type="EMBL" id="JBHFNR010000200">
    <property type="protein sequence ID" value="MFB2896468.1"/>
    <property type="molecule type" value="Genomic_DNA"/>
</dbReference>
<evidence type="ECO:0000259" key="3">
    <source>
        <dbReference type="PROSITE" id="PS51272"/>
    </source>
</evidence>
<feature type="domain" description="SLH" evidence="3">
    <location>
        <begin position="685"/>
        <end position="749"/>
    </location>
</feature>
<evidence type="ECO:0000256" key="1">
    <source>
        <dbReference type="SAM" id="MobiDB-lite"/>
    </source>
</evidence>
<dbReference type="PROSITE" id="PS51272">
    <property type="entry name" value="SLH"/>
    <property type="match status" value="3"/>
</dbReference>
<feature type="compositionally biased region" description="Polar residues" evidence="1">
    <location>
        <begin position="159"/>
        <end position="172"/>
    </location>
</feature>
<feature type="compositionally biased region" description="Low complexity" evidence="1">
    <location>
        <begin position="760"/>
        <end position="770"/>
    </location>
</feature>
<keyword evidence="5" id="KW-1185">Reference proteome</keyword>
<feature type="region of interest" description="Disordered" evidence="1">
    <location>
        <begin position="524"/>
        <end position="551"/>
    </location>
</feature>
<organism evidence="4 5">
    <name type="scientific">Floridaenema flaviceps BLCC-F50</name>
    <dbReference type="NCBI Taxonomy" id="3153642"/>
    <lineage>
        <taxon>Bacteria</taxon>
        <taxon>Bacillati</taxon>
        <taxon>Cyanobacteriota</taxon>
        <taxon>Cyanophyceae</taxon>
        <taxon>Oscillatoriophycideae</taxon>
        <taxon>Aerosakkonematales</taxon>
        <taxon>Aerosakkonemataceae</taxon>
        <taxon>Floridanema</taxon>
        <taxon>Floridanema flaviceps</taxon>
    </lineage>
</organism>
<dbReference type="InterPro" id="IPR051465">
    <property type="entry name" value="Cell_Envelope_Struct_Comp"/>
</dbReference>
<evidence type="ECO:0000313" key="5">
    <source>
        <dbReference type="Proteomes" id="UP001576784"/>
    </source>
</evidence>
<feature type="compositionally biased region" description="Low complexity" evidence="1">
    <location>
        <begin position="781"/>
        <end position="808"/>
    </location>
</feature>
<evidence type="ECO:0000256" key="2">
    <source>
        <dbReference type="SAM" id="SignalP"/>
    </source>
</evidence>
<feature type="region of interest" description="Disordered" evidence="1">
    <location>
        <begin position="757"/>
        <end position="832"/>
    </location>
</feature>
<comment type="caution">
    <text evidence="4">The sequence shown here is derived from an EMBL/GenBank/DDBJ whole genome shotgun (WGS) entry which is preliminary data.</text>
</comment>
<feature type="domain" description="SLH" evidence="3">
    <location>
        <begin position="624"/>
        <end position="683"/>
    </location>
</feature>
<dbReference type="Proteomes" id="UP001576784">
    <property type="component" value="Unassembled WGS sequence"/>
</dbReference>
<accession>A0ABV4XXP0</accession>
<dbReference type="RefSeq" id="WP_413266097.1">
    <property type="nucleotide sequence ID" value="NZ_JBHFNR010000200.1"/>
</dbReference>
<feature type="domain" description="SLH" evidence="3">
    <location>
        <begin position="560"/>
        <end position="623"/>
    </location>
</feature>
<dbReference type="Pfam" id="PF00395">
    <property type="entry name" value="SLH"/>
    <property type="match status" value="2"/>
</dbReference>
<dbReference type="InterPro" id="IPR001119">
    <property type="entry name" value="SLH_dom"/>
</dbReference>
<protein>
    <submittedName>
        <fullName evidence="4">S-layer homology domain-containing protein</fullName>
    </submittedName>
</protein>
<evidence type="ECO:0000313" key="4">
    <source>
        <dbReference type="EMBL" id="MFB2896468.1"/>
    </source>
</evidence>
<feature type="compositionally biased region" description="Polar residues" evidence="1">
    <location>
        <begin position="771"/>
        <end position="780"/>
    </location>
</feature>
<proteinExistence type="predicted"/>
<keyword evidence="2" id="KW-0732">Signal</keyword>
<dbReference type="PANTHER" id="PTHR43308:SF5">
    <property type="entry name" value="S-LAYER PROTEIN _ PEPTIDOGLYCAN ENDO-BETA-N-ACETYLGLUCOSAMINIDASE"/>
    <property type="match status" value="1"/>
</dbReference>
<feature type="signal peptide" evidence="2">
    <location>
        <begin position="1"/>
        <end position="28"/>
    </location>
</feature>
<gene>
    <name evidence="4" type="ORF">ACE1CI_26450</name>
</gene>
<feature type="region of interest" description="Disordered" evidence="1">
    <location>
        <begin position="159"/>
        <end position="311"/>
    </location>
</feature>
<feature type="compositionally biased region" description="Low complexity" evidence="1">
    <location>
        <begin position="818"/>
        <end position="832"/>
    </location>
</feature>
<reference evidence="4 5" key="1">
    <citation type="submission" date="2024-09" db="EMBL/GenBank/DDBJ databases">
        <title>Floridaenema gen nov. (Aerosakkonemataceae, Aerosakkonematales ord. nov., Cyanobacteria) from benthic tropical and subtropical fresh waters, with the description of four new species.</title>
        <authorList>
            <person name="Moretto J.A."/>
            <person name="Berthold D.E."/>
            <person name="Lefler F.W."/>
            <person name="Huang I.-S."/>
            <person name="Laughinghouse H. IV."/>
        </authorList>
    </citation>
    <scope>NUCLEOTIDE SEQUENCE [LARGE SCALE GENOMIC DNA]</scope>
    <source>
        <strain evidence="4 5">BLCC-F50</strain>
    </source>
</reference>
<name>A0ABV4XXP0_9CYAN</name>
<feature type="chain" id="PRO_5047301925" evidence="2">
    <location>
        <begin position="29"/>
        <end position="832"/>
    </location>
</feature>
<feature type="compositionally biased region" description="Low complexity" evidence="1">
    <location>
        <begin position="174"/>
        <end position="310"/>
    </location>
</feature>
<sequence length="832" mass="90621">MNRGFLALLGRLVFASASLVIIQTAANAQESRLSTVNGQRISQNSAANELILGQRPTRRQRVINNNAPVPQGVSDAVIQNLSQQTGIEASALKIVEAQQQTWANGCLGISSPGVPCAEGKVPGWEVVVASGTRRWVYRSNISGSLVKLDAIATQNIANRPAASTETSQSEATPTERQTTSSARRQTTQTTTQTRTSGGGATRTQRQTTTNVRRQTTAPTEEQTETTSSATPQTSQTTTQTPAASDRQTTSSTRRQTNQTTTQTPAASERQTTSSTRRQTSQTTTQTSTSQGTATRTPRQTTTASSQQTPANGRGEFSLAIWQPAANLSEVIARISVMSKDSNFASERYIGDYRYQVNQRAKFVGGVNPGDRIVLRLYNYQNRLIGFTEFEVLPQRASVNIILGNRPLVSRIVRTVYGADVDENAAIDRGANTYDFYTNINGITPNQESVVFLKDTQGIDKSWYQVAGLPVPPETGVFSSSVRAREAAQIKVFPANLPATITAVPGSQGQIVNVAANNESTFNLSQDATRSARETPRTITEPVSGTTEPTRVVNEPTNSEVQASFPDVPANYWARNFIGRLAEKGVIQGYPDGLYRPTASLTRAEFAIIITGAFNQDKKREVVALKDVSPNFWAYPAIREAYEMGFLDADSRGNFRPEERITRLDVLVALAKGLNYAPTAASEKTLRVYTDSASIPRGDRNLIAAVTERNIVVNYPYVRSLNPQRAATRAEVAALIYRALVSTGEVADISSPYVVGENTIQRRQTTPTRQPANNNSGRQTQSLRRSNTNNSANTSRTRRTTTVESSNTNRTRRTPAVQRSGNNSTRSNSSVNR</sequence>
<feature type="compositionally biased region" description="Polar residues" evidence="1">
    <location>
        <begin position="536"/>
        <end position="551"/>
    </location>
</feature>
<dbReference type="PANTHER" id="PTHR43308">
    <property type="entry name" value="OUTER MEMBRANE PROTEIN ALPHA-RELATED"/>
    <property type="match status" value="1"/>
</dbReference>